<dbReference type="EMBL" id="LOEE01000010">
    <property type="protein sequence ID" value="KXG77766.1"/>
    <property type="molecule type" value="Genomic_DNA"/>
</dbReference>
<evidence type="ECO:0000313" key="8">
    <source>
        <dbReference type="Proteomes" id="UP000070456"/>
    </source>
</evidence>
<dbReference type="SUPFAM" id="SSF63380">
    <property type="entry name" value="Riboflavin synthase domain-like"/>
    <property type="match status" value="1"/>
</dbReference>
<dbReference type="PANTHER" id="PTHR43644">
    <property type="entry name" value="NA(+)-TRANSLOCATING NADH-QUINONE REDUCTASE SUBUNIT"/>
    <property type="match status" value="1"/>
</dbReference>
<dbReference type="CDD" id="cd00207">
    <property type="entry name" value="fer2"/>
    <property type="match status" value="1"/>
</dbReference>
<dbReference type="Pfam" id="PF00970">
    <property type="entry name" value="FAD_binding_6"/>
    <property type="match status" value="1"/>
</dbReference>
<name>A0A140LB41_9FIRM</name>
<dbReference type="Gene3D" id="2.40.30.10">
    <property type="entry name" value="Translation factors"/>
    <property type="match status" value="1"/>
</dbReference>
<proteinExistence type="predicted"/>
<evidence type="ECO:0000256" key="3">
    <source>
        <dbReference type="ARBA" id="ARBA00022827"/>
    </source>
</evidence>
<dbReference type="Proteomes" id="UP000070456">
    <property type="component" value="Unassembled WGS sequence"/>
</dbReference>
<dbReference type="InterPro" id="IPR001041">
    <property type="entry name" value="2Fe-2S_ferredoxin-type"/>
</dbReference>
<evidence type="ECO:0000256" key="2">
    <source>
        <dbReference type="ARBA" id="ARBA00022630"/>
    </source>
</evidence>
<dbReference type="STRING" id="520762.AN619_03680"/>
<dbReference type="InterPro" id="IPR001433">
    <property type="entry name" value="OxRdtase_FAD/NAD-bd"/>
</dbReference>
<evidence type="ECO:0000259" key="5">
    <source>
        <dbReference type="PROSITE" id="PS51085"/>
    </source>
</evidence>
<dbReference type="GO" id="GO:0051536">
    <property type="term" value="F:iron-sulfur cluster binding"/>
    <property type="evidence" value="ECO:0007669"/>
    <property type="project" value="InterPro"/>
</dbReference>
<gene>
    <name evidence="7" type="primary">nqrF</name>
    <name evidence="7" type="ORF">AN619_03680</name>
</gene>
<protein>
    <submittedName>
        <fullName evidence="7">Na(+)-translocating NADH-quinone reductase subunit F</fullName>
        <ecNumber evidence="7">1.6.5.8</ecNumber>
    </submittedName>
</protein>
<dbReference type="Gene3D" id="3.40.50.80">
    <property type="entry name" value="Nucleotide-binding domain of ferredoxin-NADP reductase (FNR) module"/>
    <property type="match status" value="1"/>
</dbReference>
<keyword evidence="2" id="KW-0285">Flavoprotein</keyword>
<dbReference type="PATRIC" id="fig|520762.4.peg.416"/>
<dbReference type="PROSITE" id="PS51085">
    <property type="entry name" value="2FE2S_FER_2"/>
    <property type="match status" value="1"/>
</dbReference>
<dbReference type="InterPro" id="IPR012675">
    <property type="entry name" value="Beta-grasp_dom_sf"/>
</dbReference>
<dbReference type="PROSITE" id="PS51384">
    <property type="entry name" value="FAD_FR"/>
    <property type="match status" value="1"/>
</dbReference>
<dbReference type="GO" id="GO:0016491">
    <property type="term" value="F:oxidoreductase activity"/>
    <property type="evidence" value="ECO:0007669"/>
    <property type="project" value="UniProtKB-KW"/>
</dbReference>
<dbReference type="Pfam" id="PF00175">
    <property type="entry name" value="NAD_binding_1"/>
    <property type="match status" value="1"/>
</dbReference>
<evidence type="ECO:0000313" key="7">
    <source>
        <dbReference type="EMBL" id="KXG77766.1"/>
    </source>
</evidence>
<dbReference type="SUPFAM" id="SSF52343">
    <property type="entry name" value="Ferredoxin reductase-like, C-terminal NADP-linked domain"/>
    <property type="match status" value="1"/>
</dbReference>
<dbReference type="InterPro" id="IPR008333">
    <property type="entry name" value="Cbr1-like_FAD-bd_dom"/>
</dbReference>
<dbReference type="InterPro" id="IPR039261">
    <property type="entry name" value="FNR_nucleotide-bd"/>
</dbReference>
<feature type="domain" description="2Fe-2S ferredoxin-type" evidence="5">
    <location>
        <begin position="34"/>
        <end position="124"/>
    </location>
</feature>
<dbReference type="InterPro" id="IPR036010">
    <property type="entry name" value="2Fe-2S_ferredoxin-like_sf"/>
</dbReference>
<keyword evidence="3" id="KW-0274">FAD</keyword>
<dbReference type="InterPro" id="IPR017938">
    <property type="entry name" value="Riboflavin_synthase-like_b-brl"/>
</dbReference>
<sequence length="365" mass="41070">MTILMTVIVITSIATVLALLLTLANTYIANYGQCKITINNEKEITVEGGNSLLSSLRDSQIFIPSACGGKGSCAYCKVTVTEGGGPVLPTELPYLSERELKNNVRLSCQCKVKENMKIEIPEELFNVKEFRTLVEKIINLTPTIKLLRLKLIDPDQISFKPGQYIQLKAPIYEGSKEEVYRAYSLASSVHQPNRIELIIGYVPNGICTTYVHKYLKEGDEVLLNGPYGEFYLRNSEREIILVAVGTGMAPMRSILYQMAEQNITRKATYFFGARTKTDLILIEEMKAFEEKIPNFTFFPCLSRPAPEDQWTGDVGRVTDLIEKYVENGGNKEAYLCGSKTMIESTVEVLKKKGIPEDLIYYDKFD</sequence>
<dbReference type="Pfam" id="PF00111">
    <property type="entry name" value="Fer2"/>
    <property type="match status" value="1"/>
</dbReference>
<dbReference type="InterPro" id="IPR001709">
    <property type="entry name" value="Flavoprot_Pyr_Nucl_cyt_Rdtase"/>
</dbReference>
<dbReference type="RefSeq" id="WP_068554524.1">
    <property type="nucleotide sequence ID" value="NZ_LOEE01000010.1"/>
</dbReference>
<keyword evidence="4" id="KW-0408">Iron</keyword>
<dbReference type="OrthoDB" id="9796486at2"/>
<comment type="caution">
    <text evidence="7">The sequence shown here is derived from an EMBL/GenBank/DDBJ whole genome shotgun (WGS) entry which is preliminary data.</text>
</comment>
<dbReference type="InterPro" id="IPR017927">
    <property type="entry name" value="FAD-bd_FR_type"/>
</dbReference>
<dbReference type="EC" id="1.6.5.8" evidence="7"/>
<accession>A0A140LB41</accession>
<organism evidence="7 8">
    <name type="scientific">Thermotalea metallivorans</name>
    <dbReference type="NCBI Taxonomy" id="520762"/>
    <lineage>
        <taxon>Bacteria</taxon>
        <taxon>Bacillati</taxon>
        <taxon>Bacillota</taxon>
        <taxon>Clostridia</taxon>
        <taxon>Peptostreptococcales</taxon>
        <taxon>Thermotaleaceae</taxon>
        <taxon>Thermotalea</taxon>
    </lineage>
</organism>
<reference evidence="7 8" key="1">
    <citation type="submission" date="2015-12" db="EMBL/GenBank/DDBJ databases">
        <title>Draft genome sequence of the thermoanaerobe Thermotalea metallivorans, an isolate from the runoff channel of the Great Artesian Basin, Australia.</title>
        <authorList>
            <person name="Patel B.K."/>
        </authorList>
    </citation>
    <scope>NUCLEOTIDE SEQUENCE [LARGE SCALE GENOMIC DNA]</scope>
    <source>
        <strain evidence="7 8">B2-1</strain>
    </source>
</reference>
<keyword evidence="1" id="KW-0813">Transport</keyword>
<dbReference type="SUPFAM" id="SSF54292">
    <property type="entry name" value="2Fe-2S ferredoxin-like"/>
    <property type="match status" value="1"/>
</dbReference>
<dbReference type="PRINTS" id="PR00410">
    <property type="entry name" value="PHEHYDRXLASE"/>
</dbReference>
<dbReference type="PANTHER" id="PTHR43644:SF1">
    <property type="entry name" value="NAD(P)H-FLAVIN REDUCTASE"/>
    <property type="match status" value="1"/>
</dbReference>
<evidence type="ECO:0000256" key="1">
    <source>
        <dbReference type="ARBA" id="ARBA00022448"/>
    </source>
</evidence>
<dbReference type="Gene3D" id="3.10.20.30">
    <property type="match status" value="1"/>
</dbReference>
<evidence type="ECO:0000256" key="4">
    <source>
        <dbReference type="ARBA" id="ARBA00023004"/>
    </source>
</evidence>
<evidence type="ECO:0000259" key="6">
    <source>
        <dbReference type="PROSITE" id="PS51384"/>
    </source>
</evidence>
<dbReference type="AlphaFoldDB" id="A0A140LB41"/>
<dbReference type="PRINTS" id="PR00371">
    <property type="entry name" value="FPNCR"/>
</dbReference>
<keyword evidence="8" id="KW-1185">Reference proteome</keyword>
<keyword evidence="7" id="KW-0560">Oxidoreductase</keyword>
<feature type="domain" description="FAD-binding FR-type" evidence="6">
    <location>
        <begin position="127"/>
        <end position="233"/>
    </location>
</feature>